<evidence type="ECO:0000313" key="1">
    <source>
        <dbReference type="EMBL" id="SVE25075.1"/>
    </source>
</evidence>
<organism evidence="1">
    <name type="scientific">marine metagenome</name>
    <dbReference type="NCBI Taxonomy" id="408172"/>
    <lineage>
        <taxon>unclassified sequences</taxon>
        <taxon>metagenomes</taxon>
        <taxon>ecological metagenomes</taxon>
    </lineage>
</organism>
<reference evidence="1" key="1">
    <citation type="submission" date="2018-05" db="EMBL/GenBank/DDBJ databases">
        <authorList>
            <person name="Lanie J.A."/>
            <person name="Ng W.-L."/>
            <person name="Kazmierczak K.M."/>
            <person name="Andrzejewski T.M."/>
            <person name="Davidsen T.M."/>
            <person name="Wayne K.J."/>
            <person name="Tettelin H."/>
            <person name="Glass J.I."/>
            <person name="Rusch D."/>
            <person name="Podicherti R."/>
            <person name="Tsui H.-C.T."/>
            <person name="Winkler M.E."/>
        </authorList>
    </citation>
    <scope>NUCLEOTIDE SEQUENCE</scope>
</reference>
<proteinExistence type="predicted"/>
<dbReference type="EMBL" id="UINC01204381">
    <property type="protein sequence ID" value="SVE25075.1"/>
    <property type="molecule type" value="Genomic_DNA"/>
</dbReference>
<gene>
    <name evidence="1" type="ORF">METZ01_LOCUS477929</name>
</gene>
<protein>
    <submittedName>
        <fullName evidence="1">Uncharacterized protein</fullName>
    </submittedName>
</protein>
<accession>A0A383C0H6</accession>
<feature type="non-terminal residue" evidence="1">
    <location>
        <position position="56"/>
    </location>
</feature>
<name>A0A383C0H6_9ZZZZ</name>
<sequence length="56" mass="6541">MTELGQYIQLVDDIIDGDLTRLHSHWRQFDLVVDDKACPARILARIETQDLVEYVI</sequence>
<dbReference type="AlphaFoldDB" id="A0A383C0H6"/>